<keyword evidence="8" id="KW-1185">Reference proteome</keyword>
<keyword evidence="3" id="KW-0378">Hydrolase</keyword>
<dbReference type="Proteomes" id="UP001370299">
    <property type="component" value="Unassembled WGS sequence"/>
</dbReference>
<dbReference type="InterPro" id="IPR050438">
    <property type="entry name" value="LMW_PTPase"/>
</dbReference>
<feature type="domain" description="Phosphotyrosine protein phosphatase I" evidence="6">
    <location>
        <begin position="2"/>
        <end position="121"/>
    </location>
</feature>
<gene>
    <name evidence="7" type="ORF">WMN62_07730</name>
</gene>
<evidence type="ECO:0000256" key="5">
    <source>
        <dbReference type="SAM" id="MobiDB-lite"/>
    </source>
</evidence>
<dbReference type="EC" id="3.1.3.48" evidence="2"/>
<dbReference type="InterPro" id="IPR017867">
    <property type="entry name" value="Tyr_phospatase_low_mol_wt"/>
</dbReference>
<accession>A0ABU8Y942</accession>
<dbReference type="InterPro" id="IPR023485">
    <property type="entry name" value="Ptyr_pPase"/>
</dbReference>
<evidence type="ECO:0000256" key="1">
    <source>
        <dbReference type="ARBA" id="ARBA00011063"/>
    </source>
</evidence>
<protein>
    <recommendedName>
        <fullName evidence="2">protein-tyrosine-phosphatase</fullName>
        <ecNumber evidence="2">3.1.3.48</ecNumber>
    </recommendedName>
</protein>
<evidence type="ECO:0000256" key="3">
    <source>
        <dbReference type="ARBA" id="ARBA00022801"/>
    </source>
</evidence>
<keyword evidence="4" id="KW-0904">Protein phosphatase</keyword>
<proteinExistence type="inferred from homology"/>
<dbReference type="PANTHER" id="PTHR11717:SF7">
    <property type="entry name" value="LOW MOLECULAR WEIGHT PHOSPHOTYROSINE PROTEIN PHOSPHATASE"/>
    <property type="match status" value="1"/>
</dbReference>
<sequence length="212" mass="21880">MTAILIVCEGNVCRSPYVERVLQARLDTAAPGRFSVTSAGTAAVDGAPIFPRSADAARRHGAAPDGFASTPLSAAALTGIDLVLTSERSHRAAVLDLAPALLRRTFTLREFERLVRPLLEQGEVAPDFWDTLPRVVARTRIATAPSTPEDDDLADPVRGDAADHDRMCVLADAAIDAVVACAAAGAGAATQAGPADAGRATEGADRARTAGA</sequence>
<dbReference type="PRINTS" id="PR00719">
    <property type="entry name" value="LMWPTPASE"/>
</dbReference>
<feature type="region of interest" description="Disordered" evidence="5">
    <location>
        <begin position="188"/>
        <end position="212"/>
    </location>
</feature>
<evidence type="ECO:0000256" key="4">
    <source>
        <dbReference type="ARBA" id="ARBA00022912"/>
    </source>
</evidence>
<evidence type="ECO:0000313" key="7">
    <source>
        <dbReference type="EMBL" id="MEK0171355.1"/>
    </source>
</evidence>
<dbReference type="SMART" id="SM00226">
    <property type="entry name" value="LMWPc"/>
    <property type="match status" value="1"/>
</dbReference>
<evidence type="ECO:0000259" key="6">
    <source>
        <dbReference type="SMART" id="SM00226"/>
    </source>
</evidence>
<name>A0ABU8Y942_9MICO</name>
<feature type="compositionally biased region" description="Low complexity" evidence="5">
    <location>
        <begin position="188"/>
        <end position="200"/>
    </location>
</feature>
<dbReference type="EMBL" id="JBBLYY010000041">
    <property type="protein sequence ID" value="MEK0171355.1"/>
    <property type="molecule type" value="Genomic_DNA"/>
</dbReference>
<evidence type="ECO:0000313" key="8">
    <source>
        <dbReference type="Proteomes" id="UP001370299"/>
    </source>
</evidence>
<reference evidence="7 8" key="1">
    <citation type="submission" date="2024-03" db="EMBL/GenBank/DDBJ databases">
        <title>Whole genomes of four grape xylem sap localized bacterial endophytes.</title>
        <authorList>
            <person name="Kumar G."/>
            <person name="Savka M.A."/>
        </authorList>
    </citation>
    <scope>NUCLEOTIDE SEQUENCE [LARGE SCALE GENOMIC DNA]</scope>
    <source>
        <strain evidence="7 8">RIT_GXS8</strain>
    </source>
</reference>
<comment type="caution">
    <text evidence="7">The sequence shown here is derived from an EMBL/GenBank/DDBJ whole genome shotgun (WGS) entry which is preliminary data.</text>
</comment>
<dbReference type="RefSeq" id="WP_340197482.1">
    <property type="nucleotide sequence ID" value="NZ_JBBKAP010000068.1"/>
</dbReference>
<feature type="compositionally biased region" description="Basic and acidic residues" evidence="5">
    <location>
        <begin position="202"/>
        <end position="212"/>
    </location>
</feature>
<dbReference type="PANTHER" id="PTHR11717">
    <property type="entry name" value="LOW MOLECULAR WEIGHT PROTEIN TYROSINE PHOSPHATASE"/>
    <property type="match status" value="1"/>
</dbReference>
<organism evidence="7 8">
    <name type="scientific">Curtobacterium citreum</name>
    <dbReference type="NCBI Taxonomy" id="2036"/>
    <lineage>
        <taxon>Bacteria</taxon>
        <taxon>Bacillati</taxon>
        <taxon>Actinomycetota</taxon>
        <taxon>Actinomycetes</taxon>
        <taxon>Micrococcales</taxon>
        <taxon>Microbacteriaceae</taxon>
        <taxon>Curtobacterium</taxon>
    </lineage>
</organism>
<dbReference type="SUPFAM" id="SSF52788">
    <property type="entry name" value="Phosphotyrosine protein phosphatases I"/>
    <property type="match status" value="1"/>
</dbReference>
<dbReference type="InterPro" id="IPR036196">
    <property type="entry name" value="Ptyr_pPase_sf"/>
</dbReference>
<dbReference type="Pfam" id="PF01451">
    <property type="entry name" value="LMWPc"/>
    <property type="match status" value="1"/>
</dbReference>
<dbReference type="Gene3D" id="3.40.50.2300">
    <property type="match status" value="1"/>
</dbReference>
<comment type="similarity">
    <text evidence="1">Belongs to the low molecular weight phosphotyrosine protein phosphatase family.</text>
</comment>
<evidence type="ECO:0000256" key="2">
    <source>
        <dbReference type="ARBA" id="ARBA00013064"/>
    </source>
</evidence>